<protein>
    <submittedName>
        <fullName evidence="4">Methyltransferase domain-containing protein</fullName>
    </submittedName>
</protein>
<evidence type="ECO:0000313" key="5">
    <source>
        <dbReference type="Proteomes" id="UP000680714"/>
    </source>
</evidence>
<dbReference type="InterPro" id="IPR050602">
    <property type="entry name" value="Malonyl-ACP_OMT"/>
</dbReference>
<evidence type="ECO:0000256" key="2">
    <source>
        <dbReference type="ARBA" id="ARBA00022679"/>
    </source>
</evidence>
<dbReference type="Proteomes" id="UP000680714">
    <property type="component" value="Unassembled WGS sequence"/>
</dbReference>
<dbReference type="PANTHER" id="PTHR13090:SF1">
    <property type="entry name" value="ARGININE-HYDROXYLASE NDUFAF5, MITOCHONDRIAL"/>
    <property type="match status" value="1"/>
</dbReference>
<dbReference type="GO" id="GO:0032259">
    <property type="term" value="P:methylation"/>
    <property type="evidence" value="ECO:0007669"/>
    <property type="project" value="UniProtKB-KW"/>
</dbReference>
<dbReference type="SUPFAM" id="SSF53335">
    <property type="entry name" value="S-adenosyl-L-methionine-dependent methyltransferases"/>
    <property type="match status" value="1"/>
</dbReference>
<keyword evidence="2" id="KW-0808">Transferase</keyword>
<evidence type="ECO:0000313" key="4">
    <source>
        <dbReference type="EMBL" id="MBR9973601.1"/>
    </source>
</evidence>
<dbReference type="GO" id="GO:0008168">
    <property type="term" value="F:methyltransferase activity"/>
    <property type="evidence" value="ECO:0007669"/>
    <property type="project" value="UniProtKB-KW"/>
</dbReference>
<reference evidence="4 5" key="1">
    <citation type="submission" date="2021-04" db="EMBL/GenBank/DDBJ databases">
        <title>Magnetospirillum sulfuroxidans sp. nov., a facultative chemolithoautotrophic sulfur-oxidizing alphaproteobacterium isolated from freshwater sediment and proposals for Paramagetospirillum gen. nov., and Magnetospirillaceae fam. nov.</title>
        <authorList>
            <person name="Koziaeva V."/>
            <person name="Geelhoed J.S."/>
            <person name="Sorokin D.Y."/>
            <person name="Grouzdev D.S."/>
        </authorList>
    </citation>
    <scope>NUCLEOTIDE SEQUENCE [LARGE SCALE GENOMIC DNA]</scope>
    <source>
        <strain evidence="4 5">J10</strain>
    </source>
</reference>
<keyword evidence="1 4" id="KW-0489">Methyltransferase</keyword>
<dbReference type="RefSeq" id="WP_211551487.1">
    <property type="nucleotide sequence ID" value="NZ_JAGTUF010000026.1"/>
</dbReference>
<evidence type="ECO:0000256" key="1">
    <source>
        <dbReference type="ARBA" id="ARBA00022603"/>
    </source>
</evidence>
<proteinExistence type="predicted"/>
<evidence type="ECO:0000259" key="3">
    <source>
        <dbReference type="Pfam" id="PF08241"/>
    </source>
</evidence>
<dbReference type="Gene3D" id="3.40.50.150">
    <property type="entry name" value="Vaccinia Virus protein VP39"/>
    <property type="match status" value="1"/>
</dbReference>
<dbReference type="Pfam" id="PF08241">
    <property type="entry name" value="Methyltransf_11"/>
    <property type="match status" value="1"/>
</dbReference>
<dbReference type="EMBL" id="JAGTUF010000026">
    <property type="protein sequence ID" value="MBR9973601.1"/>
    <property type="molecule type" value="Genomic_DNA"/>
</dbReference>
<accession>A0ABS5IGP4</accession>
<sequence length="305" mass="32849">MNDLVSIFDRSLLRKRRDRAAAGFAAHDFLVREAAERLADRLSDVIRSFPLALDLGCHTGELADTLDGRGGIKTLVQCDLSPRMAAKAAANGQPTLAADEEWLPFADNSFDLVLSCLSLHWVNDLPGALVQIRRVLKPDGLFLGLMLGGETLADLRHCLNEAELAEEGGISPRISPMTDVRDMGRLLQRAGFSLPVADADHISVSYGDAMRLLADLRGMGETNAVAEQRKTLTRRSTLLRALALYQDKFATADGRIPVDFHLVAVTGWKPHHSQPQPLPPGTGHVPLADILSGGCAGGVLAPAKD</sequence>
<comment type="caution">
    <text evidence="4">The sequence shown here is derived from an EMBL/GenBank/DDBJ whole genome shotgun (WGS) entry which is preliminary data.</text>
</comment>
<feature type="domain" description="Methyltransferase type 11" evidence="3">
    <location>
        <begin position="53"/>
        <end position="143"/>
    </location>
</feature>
<keyword evidence="5" id="KW-1185">Reference proteome</keyword>
<dbReference type="InterPro" id="IPR013216">
    <property type="entry name" value="Methyltransf_11"/>
</dbReference>
<dbReference type="InterPro" id="IPR029063">
    <property type="entry name" value="SAM-dependent_MTases_sf"/>
</dbReference>
<dbReference type="CDD" id="cd02440">
    <property type="entry name" value="AdoMet_MTases"/>
    <property type="match status" value="1"/>
</dbReference>
<gene>
    <name evidence="4" type="ORF">KEC16_17880</name>
</gene>
<name>A0ABS5IGP4_9PROT</name>
<dbReference type="PANTHER" id="PTHR13090">
    <property type="entry name" value="ARGININE-HYDROXYLASE NDUFAF5, MITOCHONDRIAL"/>
    <property type="match status" value="1"/>
</dbReference>
<organism evidence="4 5">
    <name type="scientific">Magnetospirillum sulfuroxidans</name>
    <dbReference type="NCBI Taxonomy" id="611300"/>
    <lineage>
        <taxon>Bacteria</taxon>
        <taxon>Pseudomonadati</taxon>
        <taxon>Pseudomonadota</taxon>
        <taxon>Alphaproteobacteria</taxon>
        <taxon>Rhodospirillales</taxon>
        <taxon>Rhodospirillaceae</taxon>
        <taxon>Magnetospirillum</taxon>
    </lineage>
</organism>